<name>A0ABT5K7W3_9BURK</name>
<organism evidence="2 3">
    <name type="scientific">Roseateles albus</name>
    <dbReference type="NCBI Taxonomy" id="2987525"/>
    <lineage>
        <taxon>Bacteria</taxon>
        <taxon>Pseudomonadati</taxon>
        <taxon>Pseudomonadota</taxon>
        <taxon>Betaproteobacteria</taxon>
        <taxon>Burkholderiales</taxon>
        <taxon>Sphaerotilaceae</taxon>
        <taxon>Roseateles</taxon>
    </lineage>
</organism>
<proteinExistence type="predicted"/>
<dbReference type="InterPro" id="IPR050471">
    <property type="entry name" value="AB_hydrolase"/>
</dbReference>
<sequence length="299" mass="32233">MQISANGLRFEVDDQGPADAEPLLMIMGLGMQLVAWPQGLVQQLLAAGFRVIRFDNRDAGLSQHLDQLGVPNIAIASVQHLLRLPVRSPYSLADMARDALGVLDALGLRRAHVCGASMGGMIAQQLALLAPERVKSLTLMMTSSGSHRLPGPSMRVRGALLSRPSDPHDFAAVAERTYRLFRLIGSPAYPAPEAELRQRISASLRRSNRPRGVLRQLAAIAADTHRAGQLGRIKTPTLVQHGNKDPLIPVAAAHDLVRRIAGARLDIIEGMGHDLPEQLWPRFVAGIRSVAESGGLSDA</sequence>
<evidence type="ECO:0000313" key="2">
    <source>
        <dbReference type="EMBL" id="MDC8770052.1"/>
    </source>
</evidence>
<evidence type="ECO:0000259" key="1">
    <source>
        <dbReference type="Pfam" id="PF00561"/>
    </source>
</evidence>
<keyword evidence="2" id="KW-0378">Hydrolase</keyword>
<dbReference type="InterPro" id="IPR000073">
    <property type="entry name" value="AB_hydrolase_1"/>
</dbReference>
<dbReference type="EMBL" id="JAQQXT010000001">
    <property type="protein sequence ID" value="MDC8770052.1"/>
    <property type="molecule type" value="Genomic_DNA"/>
</dbReference>
<dbReference type="GO" id="GO:0016787">
    <property type="term" value="F:hydrolase activity"/>
    <property type="evidence" value="ECO:0007669"/>
    <property type="project" value="UniProtKB-KW"/>
</dbReference>
<dbReference type="PANTHER" id="PTHR43433">
    <property type="entry name" value="HYDROLASE, ALPHA/BETA FOLD FAMILY PROTEIN"/>
    <property type="match status" value="1"/>
</dbReference>
<dbReference type="Gene3D" id="3.40.50.1820">
    <property type="entry name" value="alpha/beta hydrolase"/>
    <property type="match status" value="1"/>
</dbReference>
<gene>
    <name evidence="2" type="ORF">PRZ03_00615</name>
</gene>
<reference evidence="2 3" key="1">
    <citation type="submission" date="2022-10" db="EMBL/GenBank/DDBJ databases">
        <title>Paucibacter sp. hw1 Genome sequencing.</title>
        <authorList>
            <person name="Park S."/>
        </authorList>
    </citation>
    <scope>NUCLEOTIDE SEQUENCE [LARGE SCALE GENOMIC DNA]</scope>
    <source>
        <strain evidence="3">hw1</strain>
    </source>
</reference>
<dbReference type="RefSeq" id="WP_273598541.1">
    <property type="nucleotide sequence ID" value="NZ_JAQQXT010000001.1"/>
</dbReference>
<protein>
    <submittedName>
        <fullName evidence="2">Alpha/beta fold hydrolase</fullName>
    </submittedName>
</protein>
<dbReference type="Pfam" id="PF00561">
    <property type="entry name" value="Abhydrolase_1"/>
    <property type="match status" value="1"/>
</dbReference>
<comment type="caution">
    <text evidence="2">The sequence shown here is derived from an EMBL/GenBank/DDBJ whole genome shotgun (WGS) entry which is preliminary data.</text>
</comment>
<accession>A0ABT5K7W3</accession>
<evidence type="ECO:0000313" key="3">
    <source>
        <dbReference type="Proteomes" id="UP001221189"/>
    </source>
</evidence>
<dbReference type="Proteomes" id="UP001221189">
    <property type="component" value="Unassembled WGS sequence"/>
</dbReference>
<dbReference type="SUPFAM" id="SSF53474">
    <property type="entry name" value="alpha/beta-Hydrolases"/>
    <property type="match status" value="1"/>
</dbReference>
<keyword evidence="3" id="KW-1185">Reference proteome</keyword>
<feature type="domain" description="AB hydrolase-1" evidence="1">
    <location>
        <begin position="22"/>
        <end position="275"/>
    </location>
</feature>
<dbReference type="InterPro" id="IPR029058">
    <property type="entry name" value="AB_hydrolase_fold"/>
</dbReference>
<dbReference type="PANTHER" id="PTHR43433:SF5">
    <property type="entry name" value="AB HYDROLASE-1 DOMAIN-CONTAINING PROTEIN"/>
    <property type="match status" value="1"/>
</dbReference>